<evidence type="ECO:0000313" key="10">
    <source>
        <dbReference type="EMBL" id="KAK0409403.1"/>
    </source>
</evidence>
<sequence>MRFEHCVLYVCFSEGLCLLLEPGGSEFDISDYFSSTYNRNFRLPPLDFVDLLTIGQRQHQWLIKIQRDFFGSGVTKDPGHRKKTLLTLKKAILENREVLCEGVFSDLRRQPKATYIMEISNALVEIDYMVQNLDEWSAPQMVEKTFLTALDTPMIVKDPKGVVLLIAPWNYPLSMVLLPMVNILAAGNTVIVKPSELASHTAEALDLVFKKYFEKRLVAVVRGGVPETTELLGERFDHIVYTGNPRVAKIVMRAAARHLTPVTLELGGKSPVVVEDDADVELSARRVAWGKWLNCGQTCLAPDYVLISSAIKSRFVDALRKAIFEFFGNDVQKSADYSRIVNRCHFDRLHDLLAKSKAPVLFRGGECSRDDLFVPPVILDALRDDVFMEDEIFGPVLPILSSENLSESIAFINRGEKPLAAYIFTRSEASVNSFCRETSSGGVTVNDVLMHMTVDTLPFGGVGASGMGRYRGKFGFDAFTHEKAVLKRGFFGEALLAARYPPLNDSKYVQITSLTSSRHGFPKSLKNLFSSMPLILLGILIGLFFHKYASN</sequence>
<dbReference type="InterPro" id="IPR015590">
    <property type="entry name" value="Aldehyde_DH_dom"/>
</dbReference>
<dbReference type="Pfam" id="PF00171">
    <property type="entry name" value="Aldedh"/>
    <property type="match status" value="1"/>
</dbReference>
<feature type="domain" description="Aldehyde dehydrogenase" evidence="9">
    <location>
        <begin position="77"/>
        <end position="485"/>
    </location>
</feature>
<evidence type="ECO:0000256" key="6">
    <source>
        <dbReference type="PROSITE-ProRule" id="PRU10007"/>
    </source>
</evidence>
<comment type="caution">
    <text evidence="10">The sequence shown here is derived from an EMBL/GenBank/DDBJ whole genome shotgun (WGS) entry which is preliminary data.</text>
</comment>
<evidence type="ECO:0000256" key="8">
    <source>
        <dbReference type="SAM" id="Phobius"/>
    </source>
</evidence>
<reference evidence="10" key="1">
    <citation type="submission" date="2023-06" db="EMBL/GenBank/DDBJ databases">
        <title>Genomic analysis of the entomopathogenic nematode Steinernema hermaphroditum.</title>
        <authorList>
            <person name="Schwarz E.M."/>
            <person name="Heppert J.K."/>
            <person name="Baniya A."/>
            <person name="Schwartz H.T."/>
            <person name="Tan C.-H."/>
            <person name="Antoshechkin I."/>
            <person name="Sternberg P.W."/>
            <person name="Goodrich-Blair H."/>
            <person name="Dillman A.R."/>
        </authorList>
    </citation>
    <scope>NUCLEOTIDE SEQUENCE</scope>
    <source>
        <strain evidence="10">PS9179</strain>
        <tissue evidence="10">Whole animal</tissue>
    </source>
</reference>
<dbReference type="InterPro" id="IPR029510">
    <property type="entry name" value="Ald_DH_CS_GLU"/>
</dbReference>
<evidence type="ECO:0000256" key="7">
    <source>
        <dbReference type="RuleBase" id="RU003345"/>
    </source>
</evidence>
<accession>A0AA39HP04</accession>
<keyword evidence="11" id="KW-1185">Reference proteome</keyword>
<dbReference type="Proteomes" id="UP001175271">
    <property type="component" value="Unassembled WGS sequence"/>
</dbReference>
<dbReference type="InterPro" id="IPR016163">
    <property type="entry name" value="Ald_DH_C"/>
</dbReference>
<keyword evidence="8" id="KW-0812">Transmembrane</keyword>
<organism evidence="10 11">
    <name type="scientific">Steinernema hermaphroditum</name>
    <dbReference type="NCBI Taxonomy" id="289476"/>
    <lineage>
        <taxon>Eukaryota</taxon>
        <taxon>Metazoa</taxon>
        <taxon>Ecdysozoa</taxon>
        <taxon>Nematoda</taxon>
        <taxon>Chromadorea</taxon>
        <taxon>Rhabditida</taxon>
        <taxon>Tylenchina</taxon>
        <taxon>Panagrolaimomorpha</taxon>
        <taxon>Strongyloidoidea</taxon>
        <taxon>Steinernematidae</taxon>
        <taxon>Steinernema</taxon>
    </lineage>
</organism>
<dbReference type="GO" id="GO:0004029">
    <property type="term" value="F:aldehyde dehydrogenase (NAD+) activity"/>
    <property type="evidence" value="ECO:0007669"/>
    <property type="project" value="TreeGrafter"/>
</dbReference>
<gene>
    <name evidence="10" type="ORF">QR680_004522</name>
</gene>
<evidence type="ECO:0000256" key="2">
    <source>
        <dbReference type="ARBA" id="ARBA00023002"/>
    </source>
</evidence>
<proteinExistence type="inferred from homology"/>
<dbReference type="AlphaFoldDB" id="A0AA39HP04"/>
<dbReference type="Gene3D" id="3.40.605.10">
    <property type="entry name" value="Aldehyde Dehydrogenase, Chain A, domain 1"/>
    <property type="match status" value="1"/>
</dbReference>
<feature type="active site" evidence="5 6">
    <location>
        <position position="265"/>
    </location>
</feature>
<evidence type="ECO:0000313" key="11">
    <source>
        <dbReference type="Proteomes" id="UP001175271"/>
    </source>
</evidence>
<feature type="transmembrane region" description="Helical" evidence="8">
    <location>
        <begin position="528"/>
        <end position="545"/>
    </location>
</feature>
<dbReference type="PROSITE" id="PS00687">
    <property type="entry name" value="ALDEHYDE_DEHYDR_GLU"/>
    <property type="match status" value="1"/>
</dbReference>
<keyword evidence="3" id="KW-0520">NAD</keyword>
<evidence type="ECO:0000259" key="9">
    <source>
        <dbReference type="Pfam" id="PF00171"/>
    </source>
</evidence>
<evidence type="ECO:0000256" key="1">
    <source>
        <dbReference type="ARBA" id="ARBA00009986"/>
    </source>
</evidence>
<evidence type="ECO:0000256" key="4">
    <source>
        <dbReference type="PIRNR" id="PIRNR036492"/>
    </source>
</evidence>
<dbReference type="Gene3D" id="3.40.309.10">
    <property type="entry name" value="Aldehyde Dehydrogenase, Chain A, domain 2"/>
    <property type="match status" value="1"/>
</dbReference>
<name>A0AA39HP04_9BILA</name>
<dbReference type="FunFam" id="3.40.605.10:FF:000004">
    <property type="entry name" value="Aldehyde dehydrogenase"/>
    <property type="match status" value="1"/>
</dbReference>
<dbReference type="InterPro" id="IPR016161">
    <property type="entry name" value="Ald_DH/histidinol_DH"/>
</dbReference>
<keyword evidence="2 4" id="KW-0560">Oxidoreductase</keyword>
<feature type="active site" evidence="5">
    <location>
        <position position="299"/>
    </location>
</feature>
<evidence type="ECO:0000256" key="5">
    <source>
        <dbReference type="PIRSR" id="PIRSR036492-1"/>
    </source>
</evidence>
<protein>
    <recommendedName>
        <fullName evidence="4">Aldehyde dehydrogenase</fullName>
    </recommendedName>
</protein>
<keyword evidence="8" id="KW-0472">Membrane</keyword>
<dbReference type="EMBL" id="JAUCMV010000003">
    <property type="protein sequence ID" value="KAK0409403.1"/>
    <property type="molecule type" value="Genomic_DNA"/>
</dbReference>
<dbReference type="GO" id="GO:0006081">
    <property type="term" value="P:aldehyde metabolic process"/>
    <property type="evidence" value="ECO:0007669"/>
    <property type="project" value="InterPro"/>
</dbReference>
<dbReference type="GO" id="GO:0005737">
    <property type="term" value="C:cytoplasm"/>
    <property type="evidence" value="ECO:0007669"/>
    <property type="project" value="TreeGrafter"/>
</dbReference>
<dbReference type="InterPro" id="IPR016162">
    <property type="entry name" value="Ald_DH_N"/>
</dbReference>
<dbReference type="FunFam" id="3.40.309.10:FF:000003">
    <property type="entry name" value="Aldehyde dehydrogenase"/>
    <property type="match status" value="1"/>
</dbReference>
<dbReference type="SUPFAM" id="SSF53720">
    <property type="entry name" value="ALDH-like"/>
    <property type="match status" value="1"/>
</dbReference>
<comment type="similarity">
    <text evidence="1 4 7">Belongs to the aldehyde dehydrogenase family.</text>
</comment>
<dbReference type="CDD" id="cd07087">
    <property type="entry name" value="ALDH_F3-13-14_CALDH-like"/>
    <property type="match status" value="1"/>
</dbReference>
<keyword evidence="8" id="KW-1133">Transmembrane helix</keyword>
<dbReference type="PANTHER" id="PTHR43570:SF16">
    <property type="entry name" value="ALDEHYDE DEHYDROGENASE TYPE III, ISOFORM Q"/>
    <property type="match status" value="1"/>
</dbReference>
<dbReference type="InterPro" id="IPR012394">
    <property type="entry name" value="Aldehyde_DH_NAD(P)"/>
</dbReference>
<dbReference type="PIRSF" id="PIRSF036492">
    <property type="entry name" value="ALDH"/>
    <property type="match status" value="1"/>
</dbReference>
<evidence type="ECO:0000256" key="3">
    <source>
        <dbReference type="ARBA" id="ARBA00023027"/>
    </source>
</evidence>
<dbReference type="PANTHER" id="PTHR43570">
    <property type="entry name" value="ALDEHYDE DEHYDROGENASE"/>
    <property type="match status" value="1"/>
</dbReference>